<feature type="domain" description="YhcG PDDEXK nuclease" evidence="1">
    <location>
        <begin position="174"/>
        <end position="327"/>
    </location>
</feature>
<feature type="domain" description="YhcG N-terminal" evidence="2">
    <location>
        <begin position="16"/>
        <end position="146"/>
    </location>
</feature>
<evidence type="ECO:0000313" key="4">
    <source>
        <dbReference type="EMBL" id="ROT89047.1"/>
    </source>
</evidence>
<dbReference type="Proteomes" id="UP000285258">
    <property type="component" value="Unassembled WGS sequence"/>
</dbReference>
<dbReference type="PANTHER" id="PTHR30547">
    <property type="entry name" value="UNCHARACTERIZED PROTEIN YHCG-RELATED"/>
    <property type="match status" value="1"/>
</dbReference>
<dbReference type="InterPro" id="IPR041527">
    <property type="entry name" value="YhcG_N"/>
</dbReference>
<evidence type="ECO:0000313" key="5">
    <source>
        <dbReference type="Proteomes" id="UP000285258"/>
    </source>
</evidence>
<reference evidence="5" key="1">
    <citation type="submission" date="2018-05" db="EMBL/GenBank/DDBJ databases">
        <title>Genome Sequencing of selected type strains of the family Eggerthellaceae.</title>
        <authorList>
            <person name="Danylec N."/>
            <person name="Stoll D.A."/>
            <person name="Doetsch A."/>
            <person name="Huch M."/>
        </authorList>
    </citation>
    <scope>NUCLEOTIDE SEQUENCE [LARGE SCALE GENOMIC DNA]</scope>
    <source>
        <strain evidence="5">DSM 27213</strain>
    </source>
</reference>
<dbReference type="PANTHER" id="PTHR30547:SF5">
    <property type="entry name" value="NUCLEASE YHCG-RELATED"/>
    <property type="match status" value="1"/>
</dbReference>
<dbReference type="InterPro" id="IPR009362">
    <property type="entry name" value="YhcG_C"/>
</dbReference>
<dbReference type="GO" id="GO:0003676">
    <property type="term" value="F:nucleic acid binding"/>
    <property type="evidence" value="ECO:0007669"/>
    <property type="project" value="InterPro"/>
</dbReference>
<evidence type="ECO:0000259" key="1">
    <source>
        <dbReference type="Pfam" id="PF06250"/>
    </source>
</evidence>
<dbReference type="RefSeq" id="WP_096227299.1">
    <property type="nucleotide sequence ID" value="NZ_CP168029.1"/>
</dbReference>
<dbReference type="Pfam" id="PF06250">
    <property type="entry name" value="YhcG_C"/>
    <property type="match status" value="1"/>
</dbReference>
<evidence type="ECO:0000313" key="3">
    <source>
        <dbReference type="EMBL" id="MSA95210.1"/>
    </source>
</evidence>
<dbReference type="Proteomes" id="UP000462865">
    <property type="component" value="Unassembled WGS sequence"/>
</dbReference>
<evidence type="ECO:0000313" key="6">
    <source>
        <dbReference type="Proteomes" id="UP000462865"/>
    </source>
</evidence>
<dbReference type="InterPro" id="IPR011856">
    <property type="entry name" value="tRNA_endonuc-like_dom_sf"/>
</dbReference>
<sequence>MDDPMARKDAAVYDSVRGTLEAARKKAAVAVNDAMVEAYWEIGRQIVEAQGDRAEYGKHLMEYLSERLTKEFGRAYTKRNLHYMRQFYLAFPIVNTLCSQLSWSHYRLLMRVEDERKRLFYMREAVDQRWTVRQLDREIHSFYYERLLATREEGRESVRQEVKVLEPPTKADGLLKDPYVLDFLDMGGRTDYREDDLEQALMDRLQEFLLELGRGFAFVARQQRIAAETESYYVDLVFYHCILKCYVLIDLKTGKITPQDVGQMDFYVRLYDDRCTQPDDNPTIGIILCATKDATVARYSALADDKGLFASRYTLCLPTEEELARALEPTSALFLE</sequence>
<reference evidence="4" key="2">
    <citation type="journal article" date="2019" name="Int. J. Syst. Evol. Microbiol.">
        <title>Gordonibacter faecihominis is a later heterotypic synonym of Gordonibacter urolithinfaciens.</title>
        <authorList>
            <person name="Danylec N."/>
            <person name="Stoll D.A."/>
            <person name="Huch M."/>
        </authorList>
    </citation>
    <scope>NUCLEOTIDE SEQUENCE</scope>
    <source>
        <strain evidence="4">DSM 27213</strain>
    </source>
</reference>
<gene>
    <name evidence="4" type="ORF">DMP12_10195</name>
    <name evidence="3" type="ORF">GKG38_09130</name>
</gene>
<dbReference type="Pfam" id="PF17761">
    <property type="entry name" value="DUF1016_N"/>
    <property type="match status" value="1"/>
</dbReference>
<accession>A0A423UIS4</accession>
<evidence type="ECO:0000259" key="2">
    <source>
        <dbReference type="Pfam" id="PF17761"/>
    </source>
</evidence>
<proteinExistence type="predicted"/>
<name>A0A423UIS4_9ACTN</name>
<reference evidence="4" key="3">
    <citation type="journal article" date="2019" name="Microbiol. Resour. Announc.">
        <title>Draft Genome Sequences of Type Strains of Gordonibacter faecihominis, Paraeggerthella hongkongensis, Parvibacter caecicola,Slackia equolifaciens, Slackia faecicanis, and Slackia isoflavoniconvertens.</title>
        <authorList>
            <person name="Danylec N."/>
            <person name="Stoll D.A."/>
            <person name="Dotsch A."/>
            <person name="Huch M."/>
        </authorList>
    </citation>
    <scope>NUCLEOTIDE SEQUENCE</scope>
    <source>
        <strain evidence="4">DSM 27213</strain>
    </source>
</reference>
<organism evidence="4 5">
    <name type="scientific">Gordonibacter urolithinfaciens</name>
    <dbReference type="NCBI Taxonomy" id="1335613"/>
    <lineage>
        <taxon>Bacteria</taxon>
        <taxon>Bacillati</taxon>
        <taxon>Actinomycetota</taxon>
        <taxon>Coriobacteriia</taxon>
        <taxon>Eggerthellales</taxon>
        <taxon>Eggerthellaceae</taxon>
        <taxon>Gordonibacter</taxon>
    </lineage>
</organism>
<dbReference type="EMBL" id="WKZA01000038">
    <property type="protein sequence ID" value="MSA95210.1"/>
    <property type="molecule type" value="Genomic_DNA"/>
</dbReference>
<protein>
    <submittedName>
        <fullName evidence="4">DUF1016 domain-containing protein</fullName>
    </submittedName>
    <submittedName>
        <fullName evidence="3">DUF1016 family protein</fullName>
    </submittedName>
</protein>
<comment type="caution">
    <text evidence="4">The sequence shown here is derived from an EMBL/GenBank/DDBJ whole genome shotgun (WGS) entry which is preliminary data.</text>
</comment>
<dbReference type="AlphaFoldDB" id="A0A423UIS4"/>
<reference evidence="3 6" key="4">
    <citation type="journal article" date="2019" name="Nat. Med.">
        <title>A library of human gut bacterial isolates paired with longitudinal multiomics data enables mechanistic microbiome research.</title>
        <authorList>
            <person name="Poyet M."/>
            <person name="Groussin M."/>
            <person name="Gibbons S.M."/>
            <person name="Avila-Pacheco J."/>
            <person name="Jiang X."/>
            <person name="Kearney S.M."/>
            <person name="Perrotta A.R."/>
            <person name="Berdy B."/>
            <person name="Zhao S."/>
            <person name="Lieberman T.D."/>
            <person name="Swanson P.K."/>
            <person name="Smith M."/>
            <person name="Roesemann S."/>
            <person name="Alexander J.E."/>
            <person name="Rich S.A."/>
            <person name="Livny J."/>
            <person name="Vlamakis H."/>
            <person name="Clish C."/>
            <person name="Bullock K."/>
            <person name="Deik A."/>
            <person name="Scott J."/>
            <person name="Pierce K.A."/>
            <person name="Xavier R.J."/>
            <person name="Alm E.J."/>
        </authorList>
    </citation>
    <scope>NUCLEOTIDE SEQUENCE [LARGE SCALE GENOMIC DNA]</scope>
    <source>
        <strain evidence="3 6">BIOML-A1</strain>
    </source>
</reference>
<dbReference type="Gene3D" id="3.40.1350.10">
    <property type="match status" value="1"/>
</dbReference>
<dbReference type="InterPro" id="IPR053148">
    <property type="entry name" value="PD-DEXK-like_domain"/>
</dbReference>
<dbReference type="EMBL" id="QIBW01000012">
    <property type="protein sequence ID" value="ROT89047.1"/>
    <property type="molecule type" value="Genomic_DNA"/>
</dbReference>